<dbReference type="GO" id="GO:0098636">
    <property type="term" value="C:protein complex involved in cell adhesion"/>
    <property type="evidence" value="ECO:0007669"/>
    <property type="project" value="TreeGrafter"/>
</dbReference>
<dbReference type="STRING" id="92947.BVG79_00719"/>
<dbReference type="RefSeq" id="WP_085785681.1">
    <property type="nucleotide sequence ID" value="NZ_CP019937.1"/>
</dbReference>
<dbReference type="GO" id="GO:0046871">
    <property type="term" value="F:N-acetylgalactosamine binding"/>
    <property type="evidence" value="ECO:0007669"/>
    <property type="project" value="TreeGrafter"/>
</dbReference>
<dbReference type="EMBL" id="CP019937">
    <property type="protein sequence ID" value="ARO14071.1"/>
    <property type="molecule type" value="Genomic_DNA"/>
</dbReference>
<dbReference type="Pfam" id="PF09458">
    <property type="entry name" value="H_lectin"/>
    <property type="match status" value="1"/>
</dbReference>
<dbReference type="GO" id="GO:0070492">
    <property type="term" value="F:oligosaccharide binding"/>
    <property type="evidence" value="ECO:0007669"/>
    <property type="project" value="TreeGrafter"/>
</dbReference>
<feature type="domain" description="H-type lectin" evidence="1">
    <location>
        <begin position="39"/>
        <end position="104"/>
    </location>
</feature>
<organism evidence="2 3">
    <name type="scientific">Ketogulonicigenium robustum</name>
    <dbReference type="NCBI Taxonomy" id="92947"/>
    <lineage>
        <taxon>Bacteria</taxon>
        <taxon>Pseudomonadati</taxon>
        <taxon>Pseudomonadota</taxon>
        <taxon>Alphaproteobacteria</taxon>
        <taxon>Rhodobacterales</taxon>
        <taxon>Roseobacteraceae</taxon>
        <taxon>Ketogulonicigenium</taxon>
    </lineage>
</organism>
<dbReference type="Proteomes" id="UP000242447">
    <property type="component" value="Chromosome"/>
</dbReference>
<sequence>MQRFISSYVGVDQGQVVMFSDYESNGPMWTGRGEREVRKKITFSEPFSATPAVQTHFMMWDISNGSISRIDLNAVDVTPKGFTIVVRTWGDTRIARVRISWQAIGMVDPEAWDI</sequence>
<dbReference type="PANTHER" id="PTHR46938">
    <property type="entry name" value="DISCOIDIN-1 SUBUNIT A-RELATED-RELATED"/>
    <property type="match status" value="1"/>
</dbReference>
<dbReference type="SUPFAM" id="SSF141086">
    <property type="entry name" value="Agglutinin HPA-like"/>
    <property type="match status" value="1"/>
</dbReference>
<dbReference type="KEGG" id="kro:BVG79_00719"/>
<dbReference type="AlphaFoldDB" id="A0A1W6NY12"/>
<dbReference type="InterPro" id="IPR052487">
    <property type="entry name" value="Galactose-binding_lectin"/>
</dbReference>
<dbReference type="GO" id="GO:0045335">
    <property type="term" value="C:phagocytic vesicle"/>
    <property type="evidence" value="ECO:0007669"/>
    <property type="project" value="TreeGrafter"/>
</dbReference>
<dbReference type="GO" id="GO:0009986">
    <property type="term" value="C:cell surface"/>
    <property type="evidence" value="ECO:0007669"/>
    <property type="project" value="TreeGrafter"/>
</dbReference>
<dbReference type="GO" id="GO:0030247">
    <property type="term" value="F:polysaccharide binding"/>
    <property type="evidence" value="ECO:0007669"/>
    <property type="project" value="TreeGrafter"/>
</dbReference>
<evidence type="ECO:0000259" key="1">
    <source>
        <dbReference type="Pfam" id="PF09458"/>
    </source>
</evidence>
<keyword evidence="3" id="KW-1185">Reference proteome</keyword>
<dbReference type="GO" id="GO:0098609">
    <property type="term" value="P:cell-cell adhesion"/>
    <property type="evidence" value="ECO:0007669"/>
    <property type="project" value="TreeGrafter"/>
</dbReference>
<gene>
    <name evidence="2" type="ORF">BVG79_00719</name>
</gene>
<evidence type="ECO:0000313" key="2">
    <source>
        <dbReference type="EMBL" id="ARO14071.1"/>
    </source>
</evidence>
<accession>A0A1W6NY12</accession>
<dbReference type="Gene3D" id="2.60.40.2080">
    <property type="match status" value="1"/>
</dbReference>
<name>A0A1W6NY12_9RHOB</name>
<protein>
    <submittedName>
        <fullName evidence="2">ATP synthase subunits region ORF 7</fullName>
    </submittedName>
</protein>
<reference evidence="2 3" key="1">
    <citation type="submission" date="2017-02" db="EMBL/GenBank/DDBJ databases">
        <title>Ketogulonicigenium robustum SPU B003 Genome sequencing and assembly.</title>
        <authorList>
            <person name="Li Y."/>
            <person name="Liu L."/>
            <person name="Wang C."/>
            <person name="Zhang M."/>
            <person name="Zhang T."/>
            <person name="Zhang Y."/>
        </authorList>
    </citation>
    <scope>NUCLEOTIDE SEQUENCE [LARGE SCALE GENOMIC DNA]</scope>
    <source>
        <strain evidence="2 3">SPU_B003</strain>
    </source>
</reference>
<dbReference type="InterPro" id="IPR037221">
    <property type="entry name" value="H-type_lectin_dom_sf"/>
</dbReference>
<dbReference type="OrthoDB" id="7658568at2"/>
<dbReference type="InterPro" id="IPR019019">
    <property type="entry name" value="H-type_lectin_domain"/>
</dbReference>
<proteinExistence type="predicted"/>
<evidence type="ECO:0000313" key="3">
    <source>
        <dbReference type="Proteomes" id="UP000242447"/>
    </source>
</evidence>